<dbReference type="InterPro" id="IPR016007">
    <property type="entry name" value="Alpha_rhamnosid"/>
</dbReference>
<dbReference type="InterPro" id="IPR035398">
    <property type="entry name" value="Bac_rhamnosid_C"/>
</dbReference>
<gene>
    <name evidence="7" type="ORF">RDV89_03480</name>
</gene>
<keyword evidence="8" id="KW-1185">Reference proteome</keyword>
<evidence type="ECO:0000256" key="3">
    <source>
        <dbReference type="ARBA" id="ARBA00022801"/>
    </source>
</evidence>
<evidence type="ECO:0000256" key="1">
    <source>
        <dbReference type="ARBA" id="ARBA00001445"/>
    </source>
</evidence>
<keyword evidence="5" id="KW-0732">Signal</keyword>
<dbReference type="Gene3D" id="2.60.420.10">
    <property type="entry name" value="Maltose phosphorylase, domain 3"/>
    <property type="match status" value="1"/>
</dbReference>
<evidence type="ECO:0000313" key="8">
    <source>
        <dbReference type="Proteomes" id="UP001268542"/>
    </source>
</evidence>
<dbReference type="SUPFAM" id="SSF48208">
    <property type="entry name" value="Six-hairpin glycosidases"/>
    <property type="match status" value="1"/>
</dbReference>
<keyword evidence="3 7" id="KW-0378">Hydrolase</keyword>
<dbReference type="InterPro" id="IPR008902">
    <property type="entry name" value="Rhamnosid_concanavalin"/>
</dbReference>
<dbReference type="Gene3D" id="2.60.120.560">
    <property type="entry name" value="Exo-inulinase, domain 1"/>
    <property type="match status" value="1"/>
</dbReference>
<proteinExistence type="predicted"/>
<dbReference type="EMBL" id="JAVYII010000001">
    <property type="protein sequence ID" value="MDT9592111.1"/>
    <property type="molecule type" value="Genomic_DNA"/>
</dbReference>
<dbReference type="Pfam" id="PF17390">
    <property type="entry name" value="Bac_rhamnosid_C"/>
    <property type="match status" value="1"/>
</dbReference>
<evidence type="ECO:0000313" key="7">
    <source>
        <dbReference type="EMBL" id="MDT9592111.1"/>
    </source>
</evidence>
<dbReference type="Pfam" id="PF06439">
    <property type="entry name" value="3keto-disac_hyd"/>
    <property type="match status" value="1"/>
</dbReference>
<dbReference type="Pfam" id="PF25788">
    <property type="entry name" value="Ig_Rha78A_N"/>
    <property type="match status" value="1"/>
</dbReference>
<dbReference type="InterPro" id="IPR035396">
    <property type="entry name" value="Bac_rhamnosid6H"/>
</dbReference>
<feature type="region of interest" description="Disordered" evidence="4">
    <location>
        <begin position="31"/>
        <end position="68"/>
    </location>
</feature>
<name>A0ABU3PSB0_9ACTN</name>
<sequence>MSTSKPQLAGVVVASTALLAAGLVAGSVGPAGASGPPGPAPAAAPTAAGTAPTAPISTTVNDSARPLNVEGTPRFGWLPQDVDPGEVQTAYQLRVLDADGADVWDSGVQASEEQSNVAYAGPELAPGASYSWQVRTWDRTEQVSPWSEPATFDTGIGDGDWDGAAWIKRTPTASIYSVTPQERLRIAGNGGQAANEIVLAGTGTDWTDYELSAQVTPVSRAAGLIFRAPDTSSGYLWQFSPDGLKTHRRTNGAYPQDARRTVAITPAITLGSTYDVRIRVEGQRIRTWVDDTLVDDWTDPSASGSSAGTVGFRHVSSGGGTDTAEFDDVRVTTLDGEELFADDFSDGLGRWDFPTGGVQEADDWSLLRTDVELADKEIVRARSYVAGSHTYELLIDGERADRGQSFSHPGEGYYQAADITDLVQGRTEIGLGAVLHWYSGGQGRPAGAPGLLARIVVEYADGSEQVVVTDDSWRTRRGPYTQAGARNGEGDFVEHYDATAAAAIGEWTAHGYDDSAWAPAQELGAHPVAPFTALTGQESRITETVVHPEQILVADDGTAVADFGVVVPARPAVDFDAGEQGRTLTLRASYQLREDGRVATDSVATQGTNMSFPYTQVAGEQSFEAFTHLAFRYLEIPGAGEEITVDDVTATIVHTEVPEGDQAEFTSSDETLDEVWDLMSRSALYSVQEQFVDTPTREKGQFLHDTVNISAATTLGFNERVHSRQALREFLASQERHWTSGNDAGRFNAVYPNGDGKRDIPDFTLTVPGWVWQYYEQSGDEEMVAEAYDAIRATADYVLRHIPETGPTAGLVTQLSGGSGQYQYGIVDWPEHGRFGYDMTAAARTTVNALSVDVLTRVADMGELLGEPAEDVAGLRAARDELVATINTELRREDGLYVDGLLADGTQSTHAGQHATSYAIAFDIAPEDERVELAAAIAAMGMRQGPMTVHWLASALREGGQGDALVRLLTNEDDFGWAQRLAAGDTFTSEAWQPAGSANSLSHGWSANVMGDIVEEIVGIRLAEAGARSFDIVVPELELDAASGTIHTQRGPVAVDWDRGDGRTEASVSVPVNTTATVSVPVADGNVVDARRGDAEAQLVEQADGRAVFEIGSGTWTFTETVAPDPEPEPEPGSVGTYQAVKAAAPYRYAGVGKPKRLAVWYGGRDDARITGRVYVSTRALGSDVVTTTSYWYDGYGRNVWTPWFTQRGTHQVSVSFVPSDPTYRGGSTSYWLWVSNP</sequence>
<organism evidence="7 8">
    <name type="scientific">Nocardioides imazamoxiresistens</name>
    <dbReference type="NCBI Taxonomy" id="3231893"/>
    <lineage>
        <taxon>Bacteria</taxon>
        <taxon>Bacillati</taxon>
        <taxon>Actinomycetota</taxon>
        <taxon>Actinomycetes</taxon>
        <taxon>Propionibacteriales</taxon>
        <taxon>Nocardioidaceae</taxon>
        <taxon>Nocardioides</taxon>
    </lineage>
</organism>
<comment type="catalytic activity">
    <reaction evidence="1">
        <text>Hydrolysis of terminal non-reducing alpha-L-rhamnose residues in alpha-L-rhamnosides.</text>
        <dbReference type="EC" id="3.2.1.40"/>
    </reaction>
</comment>
<dbReference type="PROSITE" id="PS50853">
    <property type="entry name" value="FN3"/>
    <property type="match status" value="1"/>
</dbReference>
<dbReference type="Gene3D" id="2.60.40.10">
    <property type="entry name" value="Immunoglobulins"/>
    <property type="match status" value="1"/>
</dbReference>
<dbReference type="InterPro" id="IPR013783">
    <property type="entry name" value="Ig-like_fold"/>
</dbReference>
<dbReference type="PANTHER" id="PTHR33307:SF6">
    <property type="entry name" value="ALPHA-RHAMNOSIDASE (EUROFUNG)-RELATED"/>
    <property type="match status" value="1"/>
</dbReference>
<feature type="compositionally biased region" description="Low complexity" evidence="4">
    <location>
        <begin position="43"/>
        <end position="55"/>
    </location>
</feature>
<evidence type="ECO:0000256" key="5">
    <source>
        <dbReference type="SAM" id="SignalP"/>
    </source>
</evidence>
<dbReference type="Pfam" id="PF05592">
    <property type="entry name" value="Bac_rhamnosid"/>
    <property type="match status" value="1"/>
</dbReference>
<dbReference type="InterPro" id="IPR008928">
    <property type="entry name" value="6-hairpin_glycosidase_sf"/>
</dbReference>
<accession>A0ABU3PSB0</accession>
<dbReference type="RefSeq" id="WP_315731328.1">
    <property type="nucleotide sequence ID" value="NZ_JAVYII010000001.1"/>
</dbReference>
<dbReference type="InterPro" id="IPR010496">
    <property type="entry name" value="AL/BT2_dom"/>
</dbReference>
<protein>
    <recommendedName>
        <fullName evidence="2">alpha-L-rhamnosidase</fullName>
        <ecNumber evidence="2">3.2.1.40</ecNumber>
    </recommendedName>
</protein>
<comment type="caution">
    <text evidence="7">The sequence shown here is derived from an EMBL/GenBank/DDBJ whole genome shotgun (WGS) entry which is preliminary data.</text>
</comment>
<feature type="domain" description="Fibronectin type-III" evidence="6">
    <location>
        <begin position="51"/>
        <end position="157"/>
    </location>
</feature>
<reference evidence="7 8" key="1">
    <citation type="submission" date="2023-08" db="EMBL/GenBank/DDBJ databases">
        <title>Nocardioides seae sp. nov., a bacterium isolated from a soil.</title>
        <authorList>
            <person name="Wang X."/>
        </authorList>
    </citation>
    <scope>NUCLEOTIDE SEQUENCE [LARGE SCALE GENOMIC DNA]</scope>
    <source>
        <strain evidence="7 8">YZH12</strain>
    </source>
</reference>
<dbReference type="Pfam" id="PF17389">
    <property type="entry name" value="Bac_rhamnosid6H"/>
    <property type="match status" value="1"/>
</dbReference>
<dbReference type="Gene3D" id="1.50.10.10">
    <property type="match status" value="1"/>
</dbReference>
<feature type="signal peptide" evidence="5">
    <location>
        <begin position="1"/>
        <end position="33"/>
    </location>
</feature>
<dbReference type="Proteomes" id="UP001268542">
    <property type="component" value="Unassembled WGS sequence"/>
</dbReference>
<dbReference type="InterPro" id="IPR013737">
    <property type="entry name" value="Bac_rhamnosid_N"/>
</dbReference>
<dbReference type="PANTHER" id="PTHR33307">
    <property type="entry name" value="ALPHA-RHAMNOSIDASE (EUROFUNG)"/>
    <property type="match status" value="1"/>
</dbReference>
<feature type="chain" id="PRO_5045213620" description="alpha-L-rhamnosidase" evidence="5">
    <location>
        <begin position="34"/>
        <end position="1238"/>
    </location>
</feature>
<dbReference type="InterPro" id="IPR012341">
    <property type="entry name" value="6hp_glycosidase-like_sf"/>
</dbReference>
<dbReference type="GO" id="GO:0016787">
    <property type="term" value="F:hydrolase activity"/>
    <property type="evidence" value="ECO:0007669"/>
    <property type="project" value="UniProtKB-KW"/>
</dbReference>
<evidence type="ECO:0000259" key="6">
    <source>
        <dbReference type="PROSITE" id="PS50853"/>
    </source>
</evidence>
<dbReference type="EC" id="3.2.1.40" evidence="2"/>
<evidence type="ECO:0000256" key="4">
    <source>
        <dbReference type="SAM" id="MobiDB-lite"/>
    </source>
</evidence>
<dbReference type="Gene3D" id="2.60.120.260">
    <property type="entry name" value="Galactose-binding domain-like"/>
    <property type="match status" value="2"/>
</dbReference>
<evidence type="ECO:0000256" key="2">
    <source>
        <dbReference type="ARBA" id="ARBA00012652"/>
    </source>
</evidence>
<dbReference type="InterPro" id="IPR003961">
    <property type="entry name" value="FN3_dom"/>
</dbReference>
<dbReference type="Pfam" id="PF08531">
    <property type="entry name" value="Bac_rhamnosid_N"/>
    <property type="match status" value="1"/>
</dbReference>